<evidence type="ECO:0000256" key="1">
    <source>
        <dbReference type="ARBA" id="ARBA00001400"/>
    </source>
</evidence>
<gene>
    <name evidence="14" type="ORF">SAMN04488075_2761</name>
</gene>
<keyword evidence="15" id="KW-1185">Reference proteome</keyword>
<dbReference type="RefSeq" id="WP_090848663.1">
    <property type="nucleotide sequence ID" value="NZ_FNXG01000005.1"/>
</dbReference>
<evidence type="ECO:0000256" key="8">
    <source>
        <dbReference type="ARBA" id="ARBA00022801"/>
    </source>
</evidence>
<sequence>MTAAPIWKDIEVDAATALALLDWQREMGADEPILDAPVDRYAEVAPAPAPPAPQPALPGMPAAPAAAAPAPQIDLPAQATAMAARAGSLSELASLMQDFDGLDIRRGARNFVFADGNPGARVMILGEAPGEEEDRQGRPFVGRAGQLLDQMFAAIGLSRQAVDAERALYITNVLPWRPPGNRRPEQAEIDAMLPFVARHVELAAPDFLVLMGNTPCQAVLGRQGILRLRGQWTQGFDRPVLPMTHPAYLLRNPIAKRDSWVDLLSLQARLQPGAQP</sequence>
<evidence type="ECO:0000313" key="14">
    <source>
        <dbReference type="EMBL" id="SEI08650.1"/>
    </source>
</evidence>
<proteinExistence type="inferred from homology"/>
<dbReference type="InterPro" id="IPR051536">
    <property type="entry name" value="UDG_Type-4/5"/>
</dbReference>
<dbReference type="InterPro" id="IPR005122">
    <property type="entry name" value="Uracil-DNA_glycosylase-like"/>
</dbReference>
<evidence type="ECO:0000256" key="7">
    <source>
        <dbReference type="ARBA" id="ARBA00022763"/>
    </source>
</evidence>
<dbReference type="SMART" id="SM00986">
    <property type="entry name" value="UDG"/>
    <property type="match status" value="1"/>
</dbReference>
<keyword evidence="6" id="KW-0479">Metal-binding</keyword>
<name>A0A1H6N7S5_9RHOB</name>
<dbReference type="Proteomes" id="UP000199125">
    <property type="component" value="Unassembled WGS sequence"/>
</dbReference>
<dbReference type="STRING" id="65735.SAMN04488075_2761"/>
<dbReference type="GO" id="GO:0051539">
    <property type="term" value="F:4 iron, 4 sulfur cluster binding"/>
    <property type="evidence" value="ECO:0007669"/>
    <property type="project" value="UniProtKB-KW"/>
</dbReference>
<evidence type="ECO:0000256" key="10">
    <source>
        <dbReference type="ARBA" id="ARBA00023014"/>
    </source>
</evidence>
<dbReference type="GO" id="GO:0046872">
    <property type="term" value="F:metal ion binding"/>
    <property type="evidence" value="ECO:0007669"/>
    <property type="project" value="UniProtKB-KW"/>
</dbReference>
<keyword evidence="5" id="KW-0004">4Fe-4S</keyword>
<evidence type="ECO:0000256" key="3">
    <source>
        <dbReference type="ARBA" id="ARBA00012030"/>
    </source>
</evidence>
<evidence type="ECO:0000259" key="13">
    <source>
        <dbReference type="SMART" id="SM00986"/>
    </source>
</evidence>
<dbReference type="PANTHER" id="PTHR33693:SF1">
    <property type="entry name" value="TYPE-4 URACIL-DNA GLYCOSYLASE"/>
    <property type="match status" value="1"/>
</dbReference>
<organism evidence="14 15">
    <name type="scientific">Paracoccus alkenifer</name>
    <dbReference type="NCBI Taxonomy" id="65735"/>
    <lineage>
        <taxon>Bacteria</taxon>
        <taxon>Pseudomonadati</taxon>
        <taxon>Pseudomonadota</taxon>
        <taxon>Alphaproteobacteria</taxon>
        <taxon>Rhodobacterales</taxon>
        <taxon>Paracoccaceae</taxon>
        <taxon>Paracoccus</taxon>
    </lineage>
</organism>
<evidence type="ECO:0000256" key="12">
    <source>
        <dbReference type="SAM" id="MobiDB-lite"/>
    </source>
</evidence>
<evidence type="ECO:0000256" key="6">
    <source>
        <dbReference type="ARBA" id="ARBA00022723"/>
    </source>
</evidence>
<evidence type="ECO:0000256" key="5">
    <source>
        <dbReference type="ARBA" id="ARBA00022485"/>
    </source>
</evidence>
<comment type="catalytic activity">
    <reaction evidence="1">
        <text>Hydrolyzes single-stranded DNA or mismatched double-stranded DNA and polynucleotides, releasing free uracil.</text>
        <dbReference type="EC" id="3.2.2.27"/>
    </reaction>
</comment>
<accession>A0A1H6N7S5</accession>
<dbReference type="CDD" id="cd10030">
    <property type="entry name" value="UDG-F4_TTUDGA_SPO1dp_like"/>
    <property type="match status" value="1"/>
</dbReference>
<keyword evidence="7" id="KW-0227">DNA damage</keyword>
<dbReference type="AlphaFoldDB" id="A0A1H6N7S5"/>
<keyword evidence="9" id="KW-0408">Iron</keyword>
<dbReference type="PANTHER" id="PTHR33693">
    <property type="entry name" value="TYPE-5 URACIL-DNA GLYCOSYLASE"/>
    <property type="match status" value="1"/>
</dbReference>
<dbReference type="GO" id="GO:0006281">
    <property type="term" value="P:DNA repair"/>
    <property type="evidence" value="ECO:0007669"/>
    <property type="project" value="UniProtKB-KW"/>
</dbReference>
<evidence type="ECO:0000256" key="2">
    <source>
        <dbReference type="ARBA" id="ARBA00006521"/>
    </source>
</evidence>
<dbReference type="Pfam" id="PF03167">
    <property type="entry name" value="UDG"/>
    <property type="match status" value="1"/>
</dbReference>
<feature type="region of interest" description="Disordered" evidence="12">
    <location>
        <begin position="45"/>
        <end position="64"/>
    </location>
</feature>
<dbReference type="SUPFAM" id="SSF52141">
    <property type="entry name" value="Uracil-DNA glycosylase-like"/>
    <property type="match status" value="1"/>
</dbReference>
<feature type="compositionally biased region" description="Pro residues" evidence="12">
    <location>
        <begin position="47"/>
        <end position="58"/>
    </location>
</feature>
<evidence type="ECO:0000256" key="9">
    <source>
        <dbReference type="ARBA" id="ARBA00023004"/>
    </source>
</evidence>
<evidence type="ECO:0000256" key="4">
    <source>
        <dbReference type="ARBA" id="ARBA00019403"/>
    </source>
</evidence>
<evidence type="ECO:0000256" key="11">
    <source>
        <dbReference type="ARBA" id="ARBA00023204"/>
    </source>
</evidence>
<keyword evidence="10" id="KW-0411">Iron-sulfur</keyword>
<feature type="domain" description="Uracil-DNA glycosylase-like" evidence="13">
    <location>
        <begin position="113"/>
        <end position="264"/>
    </location>
</feature>
<dbReference type="GO" id="GO:0004844">
    <property type="term" value="F:uracil DNA N-glycosylase activity"/>
    <property type="evidence" value="ECO:0007669"/>
    <property type="project" value="UniProtKB-EC"/>
</dbReference>
<comment type="similarity">
    <text evidence="2">Belongs to the uracil-DNA glycosylase (UDG) superfamily. Type 4 (UDGa) family.</text>
</comment>
<dbReference type="InterPro" id="IPR036895">
    <property type="entry name" value="Uracil-DNA_glycosylase-like_sf"/>
</dbReference>
<dbReference type="EC" id="3.2.2.27" evidence="3"/>
<dbReference type="EMBL" id="FNXG01000005">
    <property type="protein sequence ID" value="SEI08650.1"/>
    <property type="molecule type" value="Genomic_DNA"/>
</dbReference>
<dbReference type="SMART" id="SM00987">
    <property type="entry name" value="UreE_C"/>
    <property type="match status" value="1"/>
</dbReference>
<keyword evidence="11" id="KW-0234">DNA repair</keyword>
<keyword evidence="8" id="KW-0378">Hydrolase</keyword>
<evidence type="ECO:0000313" key="15">
    <source>
        <dbReference type="Proteomes" id="UP000199125"/>
    </source>
</evidence>
<dbReference type="Gene3D" id="3.40.470.10">
    <property type="entry name" value="Uracil-DNA glycosylase-like domain"/>
    <property type="match status" value="1"/>
</dbReference>
<reference evidence="15" key="1">
    <citation type="submission" date="2016-10" db="EMBL/GenBank/DDBJ databases">
        <authorList>
            <person name="Varghese N."/>
            <person name="Submissions S."/>
        </authorList>
    </citation>
    <scope>NUCLEOTIDE SEQUENCE [LARGE SCALE GENOMIC DNA]</scope>
    <source>
        <strain evidence="15">DSM 11593</strain>
    </source>
</reference>
<protein>
    <recommendedName>
        <fullName evidence="4">Type-4 uracil-DNA glycosylase</fullName>
        <ecNumber evidence="3">3.2.2.27</ecNumber>
    </recommendedName>
</protein>
<dbReference type="NCBIfam" id="TIGR00758">
    <property type="entry name" value="UDG_fam4"/>
    <property type="match status" value="1"/>
</dbReference>
<dbReference type="InterPro" id="IPR005273">
    <property type="entry name" value="Ura-DNA_glyco_family4"/>
</dbReference>
<dbReference type="OrthoDB" id="5290748at2"/>